<organism evidence="2 3">
    <name type="scientific">Suillus placidus</name>
    <dbReference type="NCBI Taxonomy" id="48579"/>
    <lineage>
        <taxon>Eukaryota</taxon>
        <taxon>Fungi</taxon>
        <taxon>Dikarya</taxon>
        <taxon>Basidiomycota</taxon>
        <taxon>Agaricomycotina</taxon>
        <taxon>Agaricomycetes</taxon>
        <taxon>Agaricomycetidae</taxon>
        <taxon>Boletales</taxon>
        <taxon>Suillineae</taxon>
        <taxon>Suillaceae</taxon>
        <taxon>Suillus</taxon>
    </lineage>
</organism>
<dbReference type="EMBL" id="JABBWD010000029">
    <property type="protein sequence ID" value="KAG1776047.1"/>
    <property type="molecule type" value="Genomic_DNA"/>
</dbReference>
<feature type="non-terminal residue" evidence="2">
    <location>
        <position position="1"/>
    </location>
</feature>
<sequence>LARLGCCLVNYPEDTLMPGEIQPSLSRTKGVHGLTMPHHANLIIALKTGTLTIRAVTDDAARMCLIMSKDPVIIGEAPSHCSPHSRGRRAFADGDIDRKG</sequence>
<gene>
    <name evidence="2" type="ORF">EV702DRAFT_931908</name>
</gene>
<dbReference type="OrthoDB" id="2637568at2759"/>
<evidence type="ECO:0000313" key="3">
    <source>
        <dbReference type="Proteomes" id="UP000714275"/>
    </source>
</evidence>
<proteinExistence type="predicted"/>
<dbReference type="Proteomes" id="UP000714275">
    <property type="component" value="Unassembled WGS sequence"/>
</dbReference>
<keyword evidence="3" id="KW-1185">Reference proteome</keyword>
<accession>A0A9P6ZSY1</accession>
<feature type="non-terminal residue" evidence="2">
    <location>
        <position position="100"/>
    </location>
</feature>
<dbReference type="AlphaFoldDB" id="A0A9P6ZSY1"/>
<comment type="caution">
    <text evidence="2">The sequence shown here is derived from an EMBL/GenBank/DDBJ whole genome shotgun (WGS) entry which is preliminary data.</text>
</comment>
<evidence type="ECO:0000256" key="1">
    <source>
        <dbReference type="SAM" id="MobiDB-lite"/>
    </source>
</evidence>
<evidence type="ECO:0000313" key="2">
    <source>
        <dbReference type="EMBL" id="KAG1776047.1"/>
    </source>
</evidence>
<feature type="compositionally biased region" description="Basic and acidic residues" evidence="1">
    <location>
        <begin position="90"/>
        <end position="100"/>
    </location>
</feature>
<name>A0A9P6ZSY1_9AGAM</name>
<reference evidence="2" key="1">
    <citation type="journal article" date="2020" name="New Phytol.">
        <title>Comparative genomics reveals dynamic genome evolution in host specialist ectomycorrhizal fungi.</title>
        <authorList>
            <person name="Lofgren L.A."/>
            <person name="Nguyen N.H."/>
            <person name="Vilgalys R."/>
            <person name="Ruytinx J."/>
            <person name="Liao H.L."/>
            <person name="Branco S."/>
            <person name="Kuo A."/>
            <person name="LaButti K."/>
            <person name="Lipzen A."/>
            <person name="Andreopoulos W."/>
            <person name="Pangilinan J."/>
            <person name="Riley R."/>
            <person name="Hundley H."/>
            <person name="Na H."/>
            <person name="Barry K."/>
            <person name="Grigoriev I.V."/>
            <person name="Stajich J.E."/>
            <person name="Kennedy P.G."/>
        </authorList>
    </citation>
    <scope>NUCLEOTIDE SEQUENCE</scope>
    <source>
        <strain evidence="2">DOB743</strain>
    </source>
</reference>
<feature type="region of interest" description="Disordered" evidence="1">
    <location>
        <begin position="77"/>
        <end position="100"/>
    </location>
</feature>
<protein>
    <submittedName>
        <fullName evidence="2">Uncharacterized protein</fullName>
    </submittedName>
</protein>